<organism evidence="3">
    <name type="scientific">Amblyomma triste</name>
    <name type="common">Neotropical tick</name>
    <dbReference type="NCBI Taxonomy" id="251400"/>
    <lineage>
        <taxon>Eukaryota</taxon>
        <taxon>Metazoa</taxon>
        <taxon>Ecdysozoa</taxon>
        <taxon>Arthropoda</taxon>
        <taxon>Chelicerata</taxon>
        <taxon>Arachnida</taxon>
        <taxon>Acari</taxon>
        <taxon>Parasitiformes</taxon>
        <taxon>Ixodida</taxon>
        <taxon>Ixodoidea</taxon>
        <taxon>Ixodidae</taxon>
        <taxon>Amblyomminae</taxon>
        <taxon>Amblyomma</taxon>
    </lineage>
</organism>
<dbReference type="GO" id="GO:0007586">
    <property type="term" value="P:digestion"/>
    <property type="evidence" value="ECO:0007669"/>
    <property type="project" value="InterPro"/>
</dbReference>
<dbReference type="PANTHER" id="PTHR10041:SF5">
    <property type="entry name" value="LEUCINE-RICH COLIPASE-LIKE PROTEIN 1"/>
    <property type="match status" value="1"/>
</dbReference>
<name>A0A023G8S4_AMBTT</name>
<feature type="signal peptide" evidence="2">
    <location>
        <begin position="1"/>
        <end position="26"/>
    </location>
</feature>
<dbReference type="GO" id="GO:0008047">
    <property type="term" value="F:enzyme activator activity"/>
    <property type="evidence" value="ECO:0007669"/>
    <property type="project" value="InterPro"/>
</dbReference>
<dbReference type="EMBL" id="GBBM01004797">
    <property type="protein sequence ID" value="JAC30621.1"/>
    <property type="molecule type" value="mRNA"/>
</dbReference>
<dbReference type="Gene3D" id="2.10.80.10">
    <property type="entry name" value="Lipase, subunit A"/>
    <property type="match status" value="1"/>
</dbReference>
<sequence length="162" mass="18274">MGSLRTTLRLFGLLVVCVFAASTAFAQELQFELTADTDDNIEQHDILFRQNPKQRNSIGGPCRNSNHCRPELCCLQSRDHNRTCQPLAKIGEHCTEFQIKGGSYPDHCPCFQGICSLTRDRRRNRGDNGVCVPSQEQSRVPPGQQQRPQSPSPLRQRPLRSV</sequence>
<accession>A0A023G8S4</accession>
<dbReference type="GO" id="GO:0005576">
    <property type="term" value="C:extracellular region"/>
    <property type="evidence" value="ECO:0007669"/>
    <property type="project" value="InterPro"/>
</dbReference>
<evidence type="ECO:0000256" key="2">
    <source>
        <dbReference type="SAM" id="SignalP"/>
    </source>
</evidence>
<protein>
    <submittedName>
        <fullName evidence="3">Putative ixodegrins large 8</fullName>
    </submittedName>
</protein>
<dbReference type="GO" id="GO:0016042">
    <property type="term" value="P:lipid catabolic process"/>
    <property type="evidence" value="ECO:0007669"/>
    <property type="project" value="InterPro"/>
</dbReference>
<evidence type="ECO:0000256" key="1">
    <source>
        <dbReference type="SAM" id="MobiDB-lite"/>
    </source>
</evidence>
<keyword evidence="2" id="KW-0732">Signal</keyword>
<dbReference type="PANTHER" id="PTHR10041">
    <property type="entry name" value="COLIPASE"/>
    <property type="match status" value="1"/>
</dbReference>
<evidence type="ECO:0000313" key="3">
    <source>
        <dbReference type="EMBL" id="JAC30621.1"/>
    </source>
</evidence>
<dbReference type="AlphaFoldDB" id="A0A023G8S4"/>
<reference evidence="3" key="1">
    <citation type="submission" date="2014-03" db="EMBL/GenBank/DDBJ databases">
        <title>The sialotranscriptome of Amblyomma triste, Amblyomma parvum and Amblyomma cajennense ticks, uncovered by 454-based RNA-seq.</title>
        <authorList>
            <person name="Garcia G.R."/>
            <person name="Gardinassi L.G."/>
            <person name="Ribeiro J.M."/>
            <person name="Anatriello E."/>
            <person name="Ferreira B.R."/>
            <person name="Moreira H.N."/>
            <person name="Mafra C."/>
            <person name="Olegario M.M."/>
            <person name="Szabo P.J."/>
            <person name="Miranda-Santos I.K."/>
            <person name="Maruyama S.R."/>
        </authorList>
    </citation>
    <scope>NUCLEOTIDE SEQUENCE</scope>
    <source>
        <strain evidence="3">Mato Grasso do Sul</strain>
        <tissue evidence="3">Salivary glands</tissue>
    </source>
</reference>
<dbReference type="InterPro" id="IPR001981">
    <property type="entry name" value="Colipase"/>
</dbReference>
<feature type="chain" id="PRO_5001521761" evidence="2">
    <location>
        <begin position="27"/>
        <end position="162"/>
    </location>
</feature>
<feature type="compositionally biased region" description="Low complexity" evidence="1">
    <location>
        <begin position="137"/>
        <end position="162"/>
    </location>
</feature>
<proteinExistence type="evidence at transcript level"/>
<feature type="region of interest" description="Disordered" evidence="1">
    <location>
        <begin position="126"/>
        <end position="162"/>
    </location>
</feature>